<comment type="caution">
    <text evidence="2">The sequence shown here is derived from an EMBL/GenBank/DDBJ whole genome shotgun (WGS) entry which is preliminary data.</text>
</comment>
<accession>A0ABU7IKF3</accession>
<evidence type="ECO:0008006" key="4">
    <source>
        <dbReference type="Google" id="ProtNLM"/>
    </source>
</evidence>
<keyword evidence="1" id="KW-0732">Signal</keyword>
<dbReference type="RefSeq" id="WP_272637507.1">
    <property type="nucleotide sequence ID" value="NZ_JAZDDF010000006.1"/>
</dbReference>
<evidence type="ECO:0000313" key="2">
    <source>
        <dbReference type="EMBL" id="MEE1973446.1"/>
    </source>
</evidence>
<keyword evidence="3" id="KW-1185">Reference proteome</keyword>
<feature type="chain" id="PRO_5046630633" description="DUF3078 domain-containing protein" evidence="1">
    <location>
        <begin position="21"/>
        <end position="461"/>
    </location>
</feature>
<dbReference type="Proteomes" id="UP001343698">
    <property type="component" value="Unassembled WGS sequence"/>
</dbReference>
<evidence type="ECO:0000256" key="1">
    <source>
        <dbReference type="SAM" id="SignalP"/>
    </source>
</evidence>
<name>A0ABU7IKF3_9FLAO</name>
<protein>
    <recommendedName>
        <fullName evidence="4">DUF3078 domain-containing protein</fullName>
    </recommendedName>
</protein>
<organism evidence="2 3">
    <name type="scientific">Maribacter flavus</name>
    <dbReference type="NCBI Taxonomy" id="1658664"/>
    <lineage>
        <taxon>Bacteria</taxon>
        <taxon>Pseudomonadati</taxon>
        <taxon>Bacteroidota</taxon>
        <taxon>Flavobacteriia</taxon>
        <taxon>Flavobacteriales</taxon>
        <taxon>Flavobacteriaceae</taxon>
        <taxon>Maribacter</taxon>
    </lineage>
</organism>
<proteinExistence type="predicted"/>
<reference evidence="2 3" key="1">
    <citation type="submission" date="2024-01" db="EMBL/GenBank/DDBJ databases">
        <title>Maribacter spp. originated from different algae showed divergent polysaccharides utilization ability.</title>
        <authorList>
            <person name="Wang H."/>
            <person name="Wu Y."/>
        </authorList>
    </citation>
    <scope>NUCLEOTIDE SEQUENCE [LARGE SCALE GENOMIC DNA]</scope>
    <source>
        <strain evidence="2 3">KPT27_14</strain>
    </source>
</reference>
<gene>
    <name evidence="2" type="ORF">V1H85_13370</name>
</gene>
<dbReference type="EMBL" id="JAZDDF010000006">
    <property type="protein sequence ID" value="MEE1973446.1"/>
    <property type="molecule type" value="Genomic_DNA"/>
</dbReference>
<feature type="signal peptide" evidence="1">
    <location>
        <begin position="1"/>
        <end position="20"/>
    </location>
</feature>
<sequence>MKASVFITALLFFYFSICNAQNDILKDLAKRNQVNELISDKNNLNIETLFKYYEADLDSLPANSFYNNAVLNKYFKAKITAYANNTKDLSFSNFFINANTSEKTLTIGKSFRLDNFLANKEKRKAVKLLRPIQKVGNLFTAYLKSNLSNGFSNLYSKNSTTNEYEFNSNIGLGLKYTYVFNGKISSGEVEKIDYIRQNYVKKEVAKSLKKYNSVALNKDVTLKDFDNRDNELIIKESEEKQIVKKYFEFYESIIDEELKYIESEKLIKTSHLSWFSIDAYLPLTERIIKHSLDSLVIDKRNFRDYNFSGTFNYLFAKNTNGWGKDWSSKLTIESGLFKTNNFKVSNQTAATFQNIVKDNITTVVEGDSDSVFLGDYDDAWATAVKMEGVLLLFNNSMGLSASIESIQSSLKDYKNWKLGIPFSLKDKDNKPTVNFELQWREVSASHFVGISVGYNFGKFVK</sequence>
<evidence type="ECO:0000313" key="3">
    <source>
        <dbReference type="Proteomes" id="UP001343698"/>
    </source>
</evidence>